<keyword evidence="1" id="KW-0732">Signal</keyword>
<evidence type="ECO:0008006" key="4">
    <source>
        <dbReference type="Google" id="ProtNLM"/>
    </source>
</evidence>
<protein>
    <recommendedName>
        <fullName evidence="4">PEP-CTERM sorting domain-containing protein</fullName>
    </recommendedName>
</protein>
<sequence precursor="true">MNRPIAPTVFQRSLAQGLLALAATSAVASAQSSSITAWSQTDAVGMHAVLRLSGAANAPFAVWSGLEQDAAFDFTQSTRVAGGRFNGLGTAEILIPLGATASMPANFGVELYLLTRKPGGFDAVGSWLPLMGQGGTLCQVFDPNYKLGVIEPVVGEVIANQWSAVNMTVSAVSSTNTVAVFDTANPSGGDTDLATPGYGFGNGAALGHVLVMPDALVHTNGDGLLENVSDDAAGGVMRFDFAEPYRMCSATILDIDDANFSELRFYIGDTMSLETIPLTNLGDNSLQTLTFDKRNVRRFELVLGGSGALARLGMVPCPLLVNLDENPFGAPRPEVAGDVLTGQYADLGVFFSAQNNVPFHPDALVLFDSENPTGGDFDLQTPGYGLGNTEALGLVLVIAENDIDAGGDGLIDDPDDEALGGRMLLEFTENVTFFSARVLDVDALERDVFTFFDEFGATLDVIDIGSLGDNSVQSIVPAAPIQNVRSIQINLTGSGALTRLRWCPSSNF</sequence>
<reference evidence="2 3" key="1">
    <citation type="submission" date="2019-02" db="EMBL/GenBank/DDBJ databases">
        <title>Deep-cultivation of Planctomycetes and their phenomic and genomic characterization uncovers novel biology.</title>
        <authorList>
            <person name="Wiegand S."/>
            <person name="Jogler M."/>
            <person name="Boedeker C."/>
            <person name="Pinto D."/>
            <person name="Vollmers J."/>
            <person name="Rivas-Marin E."/>
            <person name="Kohn T."/>
            <person name="Peeters S.H."/>
            <person name="Heuer A."/>
            <person name="Rast P."/>
            <person name="Oberbeckmann S."/>
            <person name="Bunk B."/>
            <person name="Jeske O."/>
            <person name="Meyerdierks A."/>
            <person name="Storesund J.E."/>
            <person name="Kallscheuer N."/>
            <person name="Luecker S."/>
            <person name="Lage O.M."/>
            <person name="Pohl T."/>
            <person name="Merkel B.J."/>
            <person name="Hornburger P."/>
            <person name="Mueller R.-W."/>
            <person name="Bruemmer F."/>
            <person name="Labrenz M."/>
            <person name="Spormann A.M."/>
            <person name="Op den Camp H."/>
            <person name="Overmann J."/>
            <person name="Amann R."/>
            <person name="Jetten M.S.M."/>
            <person name="Mascher T."/>
            <person name="Medema M.H."/>
            <person name="Devos D.P."/>
            <person name="Kaster A.-K."/>
            <person name="Ovreas L."/>
            <person name="Rohde M."/>
            <person name="Galperin M.Y."/>
            <person name="Jogler C."/>
        </authorList>
    </citation>
    <scope>NUCLEOTIDE SEQUENCE [LARGE SCALE GENOMIC DNA]</scope>
    <source>
        <strain evidence="2 3">Poly30</strain>
    </source>
</reference>
<organism evidence="2 3">
    <name type="scientific">Saltatorellus ferox</name>
    <dbReference type="NCBI Taxonomy" id="2528018"/>
    <lineage>
        <taxon>Bacteria</taxon>
        <taxon>Pseudomonadati</taxon>
        <taxon>Planctomycetota</taxon>
        <taxon>Planctomycetia</taxon>
        <taxon>Planctomycetia incertae sedis</taxon>
        <taxon>Saltatorellus</taxon>
    </lineage>
</organism>
<gene>
    <name evidence="2" type="ORF">Poly30_09120</name>
</gene>
<dbReference type="OrthoDB" id="218743at2"/>
<keyword evidence="3" id="KW-1185">Reference proteome</keyword>
<evidence type="ECO:0000313" key="3">
    <source>
        <dbReference type="Proteomes" id="UP000320390"/>
    </source>
</evidence>
<proteinExistence type="predicted"/>
<dbReference type="AlphaFoldDB" id="A0A518EMV0"/>
<evidence type="ECO:0000256" key="1">
    <source>
        <dbReference type="SAM" id="SignalP"/>
    </source>
</evidence>
<dbReference type="Proteomes" id="UP000320390">
    <property type="component" value="Chromosome"/>
</dbReference>
<dbReference type="EMBL" id="CP036434">
    <property type="protein sequence ID" value="QDV05415.1"/>
    <property type="molecule type" value="Genomic_DNA"/>
</dbReference>
<feature type="signal peptide" evidence="1">
    <location>
        <begin position="1"/>
        <end position="30"/>
    </location>
</feature>
<feature type="chain" id="PRO_5021923491" description="PEP-CTERM sorting domain-containing protein" evidence="1">
    <location>
        <begin position="31"/>
        <end position="508"/>
    </location>
</feature>
<accession>A0A518EMV0</accession>
<dbReference type="RefSeq" id="WP_145194822.1">
    <property type="nucleotide sequence ID" value="NZ_CP036434.1"/>
</dbReference>
<evidence type="ECO:0000313" key="2">
    <source>
        <dbReference type="EMBL" id="QDV05415.1"/>
    </source>
</evidence>
<name>A0A518EMV0_9BACT</name>